<comment type="caution">
    <text evidence="1">The sequence shown here is derived from an EMBL/GenBank/DDBJ whole genome shotgun (WGS) entry which is preliminary data.</text>
</comment>
<gene>
    <name evidence="1" type="ORF">FO442_08840</name>
</gene>
<dbReference type="Proteomes" id="UP000316008">
    <property type="component" value="Unassembled WGS sequence"/>
</dbReference>
<dbReference type="RefSeq" id="WP_144332797.1">
    <property type="nucleotide sequence ID" value="NZ_VLPL01000003.1"/>
</dbReference>
<name>A0A556N0W8_9FLAO</name>
<organism evidence="1 2">
    <name type="scientific">Fluviicola chungangensis</name>
    <dbReference type="NCBI Taxonomy" id="2597671"/>
    <lineage>
        <taxon>Bacteria</taxon>
        <taxon>Pseudomonadati</taxon>
        <taxon>Bacteroidota</taxon>
        <taxon>Flavobacteriia</taxon>
        <taxon>Flavobacteriales</taxon>
        <taxon>Crocinitomicaceae</taxon>
        <taxon>Fluviicola</taxon>
    </lineage>
</organism>
<evidence type="ECO:0000313" key="1">
    <source>
        <dbReference type="EMBL" id="TSJ45842.1"/>
    </source>
</evidence>
<proteinExistence type="predicted"/>
<sequence>MLNRSLIIFLVICSLGWISYVGFTLVEGASAPPTPENTFSQEDDTIIVVHNPLEIDYNSAIVSSLQKIPFYSILLNQPERIQHFYFSTNRDLVLLERSKPWTSEIIKSYAEQLSLSSTISTHKHLSLSNDWKGEFHGKFLVLYHGNWEPALKSVTSWKYLDRKSSLSLVYKTTDNTYEIEDSYFISNHQVKYITHTGSNPLPLVNDQELFQELIPADFDSYTFYEKNYLLTKFPVKSVLNEWMDFGLALIVSQKDSCLITDYKPGQDPLAILSELDHVDLSDKQKQATLKGYSFPFLQADKKVYLEIFNNCVLISNSQQSINRIIGTYEAGATLEQSTTLKFKLFNDSPQKVSYRHFDREQQVTLSRLTGTNHTTVQLLNGQASSSESDSKELPKLNPLRLDDNLRSLNPIPGSNYLLAITQSNTLYLVGNKQILWSKNLDSEPTGNPVLIGNGIFLSTKKGIHGFDRSGNNLAGFPISCNEVTSNLFSYYWNGKDYISFIADGQIQCVGTNGKPSYKVGVNGNLQRNSQLVIQGKKGDLIAHICTDSNWSSISIKRKRVIKSQNLSEGEWHLVKVNGTISLLGLAKKQFVRLTENGTRAMLVGNVSSILSTQHFGDEQLFFLNQQNTIYVINGTGTILGQFNSTISTIDDASLIKLPNGKTVVGIIDGIANNCYIYTIRGNELNKENYEGSNKIVFQRQADGTILLVSQANGYLIRYPLNY</sequence>
<keyword evidence="2" id="KW-1185">Reference proteome</keyword>
<protein>
    <submittedName>
        <fullName evidence="1">Uncharacterized protein</fullName>
    </submittedName>
</protein>
<reference evidence="1 2" key="1">
    <citation type="submission" date="2019-07" db="EMBL/GenBank/DDBJ databases">
        <authorList>
            <person name="Huq M.A."/>
        </authorList>
    </citation>
    <scope>NUCLEOTIDE SEQUENCE [LARGE SCALE GENOMIC DNA]</scope>
    <source>
        <strain evidence="1 2">MAH-3</strain>
    </source>
</reference>
<dbReference type="InterPro" id="IPR015943">
    <property type="entry name" value="WD40/YVTN_repeat-like_dom_sf"/>
</dbReference>
<dbReference type="EMBL" id="VLPL01000003">
    <property type="protein sequence ID" value="TSJ45842.1"/>
    <property type="molecule type" value="Genomic_DNA"/>
</dbReference>
<dbReference type="Gene3D" id="2.130.10.10">
    <property type="entry name" value="YVTN repeat-like/Quinoprotein amine dehydrogenase"/>
    <property type="match status" value="1"/>
</dbReference>
<dbReference type="OrthoDB" id="1093345at2"/>
<dbReference type="AlphaFoldDB" id="A0A556N0W8"/>
<evidence type="ECO:0000313" key="2">
    <source>
        <dbReference type="Proteomes" id="UP000316008"/>
    </source>
</evidence>
<accession>A0A556N0W8</accession>